<evidence type="ECO:0000313" key="3">
    <source>
        <dbReference type="Proteomes" id="UP000001012"/>
    </source>
</evidence>
<name>Q5L694_CHLAB</name>
<dbReference type="InterPro" id="IPR055922">
    <property type="entry name" value="DUF7499"/>
</dbReference>
<feature type="signal peptide" evidence="1">
    <location>
        <begin position="1"/>
        <end position="30"/>
    </location>
</feature>
<evidence type="ECO:0000256" key="1">
    <source>
        <dbReference type="SAM" id="SignalP"/>
    </source>
</evidence>
<dbReference type="HOGENOM" id="CLU_110611_0_0_0"/>
<dbReference type="eggNOG" id="ENOG502ZNWM">
    <property type="taxonomic scope" value="Bacteria"/>
</dbReference>
<organism evidence="2 3">
    <name type="scientific">Chlamydia abortus (strain DSM 27085 / S26/3)</name>
    <name type="common">Chlamydophila abortus</name>
    <dbReference type="NCBI Taxonomy" id="218497"/>
    <lineage>
        <taxon>Bacteria</taxon>
        <taxon>Pseudomonadati</taxon>
        <taxon>Chlamydiota</taxon>
        <taxon>Chlamydiia</taxon>
        <taxon>Chlamydiales</taxon>
        <taxon>Chlamydiaceae</taxon>
        <taxon>Chlamydia/Chlamydophila group</taxon>
        <taxon>Chlamydia</taxon>
    </lineage>
</organism>
<reference evidence="2 3" key="1">
    <citation type="journal article" date="2005" name="Genome Res.">
        <title>The Chlamydophila abortus genome sequence reveals an array of variable proteins that contribute to interspecies variation.</title>
        <authorList>
            <person name="Thomson N.R."/>
            <person name="Yeats C."/>
            <person name="Bell K."/>
            <person name="Holden M.T.G."/>
            <person name="Bentley S.D."/>
            <person name="Livingstone M."/>
            <person name="Cerdeno-Tarraga A.M."/>
            <person name="Harris B."/>
            <person name="Doggett J."/>
            <person name="Ormond D."/>
            <person name="Mungal K."/>
            <person name="Clarke K."/>
            <person name="Feltwell T."/>
            <person name="Hance Z."/>
            <person name="Sanders M."/>
            <person name="Quail M.A."/>
            <person name="Price C."/>
            <person name="Parkhill J."/>
            <person name="Longbottom D."/>
        </authorList>
    </citation>
    <scope>NUCLEOTIDE SEQUENCE [LARGE SCALE GENOMIC DNA]</scope>
    <source>
        <strain evidence="3">DSM 27085 / S26/3</strain>
    </source>
</reference>
<dbReference type="AlphaFoldDB" id="Q5L694"/>
<protein>
    <submittedName>
        <fullName evidence="2">Exported protein</fullName>
    </submittedName>
</protein>
<dbReference type="Pfam" id="PF24330">
    <property type="entry name" value="DUF7499"/>
    <property type="match status" value="1"/>
</dbReference>
<dbReference type="NCBIfam" id="NF041726">
    <property type="entry name" value="lipo_CT253"/>
    <property type="match status" value="1"/>
</dbReference>
<proteinExistence type="predicted"/>
<sequence length="230" mass="25818">MKSHTLRVCVNVRTAIMRKLLLLVSCGLLSINLTSCSLPASGSYHPKLYKSGSKAKGVVAMLPVFYRAGKASEALPWNLQAEFTQEISKRFHASDKVFLIKHTASPQVISQFYSPVIPEFSPQAVVEFLPAEFIVATELLEQKTSQDAFGHDSITASVRVRVFDIRHNKVSLIYQEIIESSQPLATTTSDYHRYGWQTKNFEATPMGLMHNRLFREVVARVEGYVCANYS</sequence>
<keyword evidence="3" id="KW-1185">Reference proteome</keyword>
<evidence type="ECO:0000313" key="2">
    <source>
        <dbReference type="EMBL" id="CAH63835.1"/>
    </source>
</evidence>
<dbReference type="KEGG" id="cab:CAB383"/>
<gene>
    <name evidence="2" type="ordered locus">CAB383</name>
</gene>
<dbReference type="Proteomes" id="UP000001012">
    <property type="component" value="Chromosome"/>
</dbReference>
<feature type="chain" id="PRO_5004258199" evidence="1">
    <location>
        <begin position="31"/>
        <end position="230"/>
    </location>
</feature>
<accession>Q5L694</accession>
<keyword evidence="1" id="KW-0732">Signal</keyword>
<dbReference type="EMBL" id="CR848038">
    <property type="protein sequence ID" value="CAH63835.1"/>
    <property type="molecule type" value="Genomic_DNA"/>
</dbReference>